<feature type="region of interest" description="Disordered" evidence="1">
    <location>
        <begin position="1"/>
        <end position="25"/>
    </location>
</feature>
<dbReference type="GO" id="GO:0001750">
    <property type="term" value="C:photoreceptor outer segment"/>
    <property type="evidence" value="ECO:0007669"/>
    <property type="project" value="TreeGrafter"/>
</dbReference>
<feature type="compositionally biased region" description="Polar residues" evidence="1">
    <location>
        <begin position="1061"/>
        <end position="1072"/>
    </location>
</feature>
<protein>
    <submittedName>
        <fullName evidence="2">Uncharacterized protein</fullName>
    </submittedName>
</protein>
<organism evidence="2 3">
    <name type="scientific">Gopherus agassizii</name>
    <name type="common">Agassiz's desert tortoise</name>
    <dbReference type="NCBI Taxonomy" id="38772"/>
    <lineage>
        <taxon>Eukaryota</taxon>
        <taxon>Metazoa</taxon>
        <taxon>Chordata</taxon>
        <taxon>Craniata</taxon>
        <taxon>Vertebrata</taxon>
        <taxon>Euteleostomi</taxon>
        <taxon>Archelosauria</taxon>
        <taxon>Testudinata</taxon>
        <taxon>Testudines</taxon>
        <taxon>Cryptodira</taxon>
        <taxon>Durocryptodira</taxon>
        <taxon>Testudinoidea</taxon>
        <taxon>Testudinidae</taxon>
        <taxon>Gopherus</taxon>
    </lineage>
</organism>
<reference evidence="2" key="2">
    <citation type="submission" date="2025-08" db="UniProtKB">
        <authorList>
            <consortium name="Ensembl"/>
        </authorList>
    </citation>
    <scope>IDENTIFICATION</scope>
</reference>
<dbReference type="InterPro" id="IPR029352">
    <property type="entry name" value="PCARE"/>
</dbReference>
<feature type="compositionally biased region" description="Polar residues" evidence="1">
    <location>
        <begin position="980"/>
        <end position="992"/>
    </location>
</feature>
<dbReference type="Ensembl" id="ENSGAGT00000024569.1">
    <property type="protein sequence ID" value="ENSGAGP00000021575.1"/>
    <property type="gene ID" value="ENSGAGG00000015828.1"/>
</dbReference>
<dbReference type="Pfam" id="PF15449">
    <property type="entry name" value="Retinal"/>
    <property type="match status" value="2"/>
</dbReference>
<feature type="compositionally biased region" description="Pro residues" evidence="1">
    <location>
        <begin position="1019"/>
        <end position="1030"/>
    </location>
</feature>
<reference evidence="3" key="1">
    <citation type="journal article" date="2017" name="PLoS ONE">
        <title>The Agassiz's desert tortoise genome provides a resource for the conservation of a threatened species.</title>
        <authorList>
            <person name="Tollis M."/>
            <person name="DeNardo D.F."/>
            <person name="Cornelius J.A."/>
            <person name="Dolby G.A."/>
            <person name="Edwards T."/>
            <person name="Henen B.T."/>
            <person name="Karl A.E."/>
            <person name="Murphy R.W."/>
            <person name="Kusumi K."/>
        </authorList>
    </citation>
    <scope>NUCLEOTIDE SEQUENCE [LARGE SCALE GENOMIC DNA]</scope>
</reference>
<feature type="compositionally biased region" description="Basic and acidic residues" evidence="1">
    <location>
        <begin position="878"/>
        <end position="889"/>
    </location>
</feature>
<feature type="region of interest" description="Disordered" evidence="1">
    <location>
        <begin position="140"/>
        <end position="189"/>
    </location>
</feature>
<feature type="region of interest" description="Disordered" evidence="1">
    <location>
        <begin position="872"/>
        <end position="891"/>
    </location>
</feature>
<reference evidence="2" key="3">
    <citation type="submission" date="2025-09" db="UniProtKB">
        <authorList>
            <consortium name="Ensembl"/>
        </authorList>
    </citation>
    <scope>IDENTIFICATION</scope>
</reference>
<feature type="compositionally biased region" description="Basic residues" evidence="1">
    <location>
        <begin position="154"/>
        <end position="173"/>
    </location>
</feature>
<feature type="region of interest" description="Disordered" evidence="1">
    <location>
        <begin position="832"/>
        <end position="858"/>
    </location>
</feature>
<feature type="compositionally biased region" description="Acidic residues" evidence="1">
    <location>
        <begin position="496"/>
        <end position="508"/>
    </location>
</feature>
<keyword evidence="3" id="KW-1185">Reference proteome</keyword>
<feature type="region of interest" description="Disordered" evidence="1">
    <location>
        <begin position="474"/>
        <end position="538"/>
    </location>
</feature>
<dbReference type="STRING" id="38772.ENSGAGP00000021575"/>
<feature type="compositionally biased region" description="Polar residues" evidence="1">
    <location>
        <begin position="587"/>
        <end position="598"/>
    </location>
</feature>
<dbReference type="GO" id="GO:0001917">
    <property type="term" value="C:photoreceptor inner segment"/>
    <property type="evidence" value="ECO:0007669"/>
    <property type="project" value="TreeGrafter"/>
</dbReference>
<feature type="compositionally biased region" description="Basic and acidic residues" evidence="1">
    <location>
        <begin position="174"/>
        <end position="189"/>
    </location>
</feature>
<accession>A0A452I238</accession>
<feature type="region of interest" description="Disordered" evidence="1">
    <location>
        <begin position="979"/>
        <end position="1001"/>
    </location>
</feature>
<dbReference type="Proteomes" id="UP000291020">
    <property type="component" value="Unassembled WGS sequence"/>
</dbReference>
<feature type="region of interest" description="Disordered" evidence="1">
    <location>
        <begin position="389"/>
        <end position="409"/>
    </location>
</feature>
<evidence type="ECO:0000313" key="3">
    <source>
        <dbReference type="Proteomes" id="UP000291020"/>
    </source>
</evidence>
<feature type="compositionally biased region" description="Basic and acidic residues" evidence="1">
    <location>
        <begin position="481"/>
        <end position="495"/>
    </location>
</feature>
<dbReference type="PANTHER" id="PTHR22017:SF0">
    <property type="entry name" value="PHOTORECEPTOR CILIUM ACTIN REGULATOR"/>
    <property type="match status" value="1"/>
</dbReference>
<feature type="compositionally biased region" description="Pro residues" evidence="1">
    <location>
        <begin position="1079"/>
        <end position="1092"/>
    </location>
</feature>
<dbReference type="GO" id="GO:1903546">
    <property type="term" value="P:protein localization to photoreceptor outer segment"/>
    <property type="evidence" value="ECO:0007669"/>
    <property type="project" value="TreeGrafter"/>
</dbReference>
<feature type="region of interest" description="Disordered" evidence="1">
    <location>
        <begin position="585"/>
        <end position="618"/>
    </location>
</feature>
<proteinExistence type="predicted"/>
<name>A0A452I238_9SAUR</name>
<sequence>MGCTPSHSEIANHVAKTGTNPLNKPKVILPVDPAEEAFSIPLLVKGSSCYDIDKFPQRGSLGKDQQLEEEEKTSELIKNVNFHLSSEDLSLSEIHEEEKKIERTATEAEIAMSELIESQKHIAEDIQIKKQSSCESEATAFTWDDKNESNAKQTPKKGKKQKSHKPAKQGRLCKPKEKSTPPISKTEKKVDFPDQLVKAHQNAYAYLNPNLSKYEAILCMTNQATQTQLLLQQMVSFLVFRFDEINQLLEEIANDGEELLKEVGGNLAWPAGKGDPKEQPDLLQQLLQYTVNKMQLLNGTVASLTSSALQETWSYLQSAASNLEEKLKAKQGFDERLLRAIKLLEASAVISPEAHADDRTLYSEDSGIGADNESIKEFNSLDKLGRQTSCDSCAHDHPSQKHTRIPGEHQCNGTLSGTTRSHDCALERHFKDIFYPSVHSKGTTSSLGATPENVSTRLQCSDVTKSLSFNSLQSDATQEGEDFKDCKSIDSHSANEEEESTSEEDDNDNISLSEMGKNTLPRRPMSSPVVTDKTRRPSIKRIENPENEEMILKMKDAISEKIKFVPTKCGQKEWTEDEGVKAALTARPSTASGSQKTLVKQRRSRSEESLRSRAEDPTLLELQRTQKDLNKRLETFYMLNGNKEIDGKQEIPKPRAAAYMQDTEHVTPRSSTNKLKASLSKNFSILPNQDKVPLHKSEQNIISHPDERRGRKPIKATASTQDLSYRKENEPPGIEKINSSGCAPRKSVKKLIETFSPSEGLVKPTHLRTLGPIKCIRKFGLPVIPPTIPLQRALAPLIHKHRVSPIEDINIPNKNASHCNFPTAFPPVAELSRSDTNEETDEDLENLPPPPPEMLMDSSFDLSESEESTVMEENSSDIAKKPAKTELHSTKRVHISPKIKASLHSIDLLPSKNINSPNMIASKVLRNTGVDSKFRKYSLEMNSTNMFIHSRDGKLASQRDNEMKEAAYLYKQSHKIIPLQNPSGVSKQNRNCSESKEPGTNLASVQNQKHILLTFNHFPPTPRQPSPPANPRVSSPPMQKKLPPSPNQRKLPSPPVGCKQSPPTQRKLSSPPAQRREASPPPFCTTPSPPASPSRSHKVLQNSLDSDDEQQLSPPKIATNAHSIFCPAIPSLFEAKPPSPPSNCTTEVAGQPEVSAFAQKNSVLLKQCGDQQRRMALSAANPQPFIKRSFSDRRPGVYLRLPAPNRGYFPGGSGASWSSLKESPRKEGDSWNSTCFSEFKGSSRSASHPELYIVGQGLHRDTMSCPSPRLIAHQEGEKLMVDISSAKRFLLAENVQKSSDLEEHFANLLTRSNECLGRSSIVYVLTG</sequence>
<dbReference type="PANTHER" id="PTHR22017">
    <property type="entry name" value="PHOTORECEPTOR CILIUM ACTIN REGULATOR"/>
    <property type="match status" value="1"/>
</dbReference>
<dbReference type="GO" id="GO:0035845">
    <property type="term" value="P:photoreceptor cell outer segment organization"/>
    <property type="evidence" value="ECO:0007669"/>
    <property type="project" value="TreeGrafter"/>
</dbReference>
<evidence type="ECO:0000256" key="1">
    <source>
        <dbReference type="SAM" id="MobiDB-lite"/>
    </source>
</evidence>
<evidence type="ECO:0000313" key="2">
    <source>
        <dbReference type="Ensembl" id="ENSGAGP00000021575.1"/>
    </source>
</evidence>
<feature type="compositionally biased region" description="Basic and acidic residues" evidence="1">
    <location>
        <begin position="604"/>
        <end position="616"/>
    </location>
</feature>
<feature type="region of interest" description="Disordered" evidence="1">
    <location>
        <begin position="1016"/>
        <end position="1114"/>
    </location>
</feature>